<proteinExistence type="predicted"/>
<evidence type="ECO:0000313" key="4">
    <source>
        <dbReference type="EMBL" id="TCO15037.1"/>
    </source>
</evidence>
<keyword evidence="1 2" id="KW-0238">DNA-binding</keyword>
<dbReference type="GO" id="GO:0003677">
    <property type="term" value="F:DNA binding"/>
    <property type="evidence" value="ECO:0007669"/>
    <property type="project" value="UniProtKB-UniRule"/>
</dbReference>
<name>A0A4V2RXP5_9HYPH</name>
<dbReference type="EMBL" id="SLWL01000002">
    <property type="protein sequence ID" value="TCO15037.1"/>
    <property type="molecule type" value="Genomic_DNA"/>
</dbReference>
<evidence type="ECO:0000259" key="3">
    <source>
        <dbReference type="PROSITE" id="PS50977"/>
    </source>
</evidence>
<accession>A0A4V2RXP5</accession>
<dbReference type="PROSITE" id="PS50977">
    <property type="entry name" value="HTH_TETR_2"/>
    <property type="match status" value="1"/>
</dbReference>
<evidence type="ECO:0000256" key="2">
    <source>
        <dbReference type="PROSITE-ProRule" id="PRU00335"/>
    </source>
</evidence>
<evidence type="ECO:0000256" key="1">
    <source>
        <dbReference type="ARBA" id="ARBA00023125"/>
    </source>
</evidence>
<keyword evidence="5" id="KW-1185">Reference proteome</keyword>
<evidence type="ECO:0000313" key="5">
    <source>
        <dbReference type="Proteomes" id="UP000294881"/>
    </source>
</evidence>
<dbReference type="PANTHER" id="PTHR43479">
    <property type="entry name" value="ACREF/ENVCD OPERON REPRESSOR-RELATED"/>
    <property type="match status" value="1"/>
</dbReference>
<feature type="DNA-binding region" description="H-T-H motif" evidence="2">
    <location>
        <begin position="37"/>
        <end position="56"/>
    </location>
</feature>
<dbReference type="AlphaFoldDB" id="A0A4V2RXP5"/>
<gene>
    <name evidence="4" type="ORF">EV666_10211</name>
</gene>
<dbReference type="PANTHER" id="PTHR43479:SF11">
    <property type="entry name" value="ACREF_ENVCD OPERON REPRESSOR-RELATED"/>
    <property type="match status" value="1"/>
</dbReference>
<dbReference type="SUPFAM" id="SSF46689">
    <property type="entry name" value="Homeodomain-like"/>
    <property type="match status" value="1"/>
</dbReference>
<dbReference type="InterPro" id="IPR050624">
    <property type="entry name" value="HTH-type_Tx_Regulator"/>
</dbReference>
<dbReference type="OrthoDB" id="9811084at2"/>
<organism evidence="4 5">
    <name type="scientific">Camelimonas lactis</name>
    <dbReference type="NCBI Taxonomy" id="659006"/>
    <lineage>
        <taxon>Bacteria</taxon>
        <taxon>Pseudomonadati</taxon>
        <taxon>Pseudomonadota</taxon>
        <taxon>Alphaproteobacteria</taxon>
        <taxon>Hyphomicrobiales</taxon>
        <taxon>Chelatococcaceae</taxon>
        <taxon>Camelimonas</taxon>
    </lineage>
</organism>
<dbReference type="InterPro" id="IPR009057">
    <property type="entry name" value="Homeodomain-like_sf"/>
</dbReference>
<feature type="domain" description="HTH tetR-type" evidence="3">
    <location>
        <begin position="14"/>
        <end position="74"/>
    </location>
</feature>
<reference evidence="4 5" key="1">
    <citation type="submission" date="2019-03" db="EMBL/GenBank/DDBJ databases">
        <title>Genomic Encyclopedia of Type Strains, Phase IV (KMG-IV): sequencing the most valuable type-strain genomes for metagenomic binning, comparative biology and taxonomic classification.</title>
        <authorList>
            <person name="Goeker M."/>
        </authorList>
    </citation>
    <scope>NUCLEOTIDE SEQUENCE [LARGE SCALE GENOMIC DNA]</scope>
    <source>
        <strain evidence="4 5">DSM 22958</strain>
    </source>
</reference>
<comment type="caution">
    <text evidence="4">The sequence shown here is derived from an EMBL/GenBank/DDBJ whole genome shotgun (WGS) entry which is preliminary data.</text>
</comment>
<sequence>MSPQAEVRLDARQRKTRHALYEALDALLGERRYADITVTDLVQRAGVGRQTFYRHFDSIDAMLEHRLSDDLAGQLEFARAHAGATTHIRWVEDVTAFAFARASQQRRLYRLILSGQAGSGAMTLFAAQIGEMMNIASAQPGLLPEDPEEARFAQSYYAGAVGALMLEWLIADNGLTPEQMGAMFARLSTPLA</sequence>
<dbReference type="Proteomes" id="UP000294881">
    <property type="component" value="Unassembled WGS sequence"/>
</dbReference>
<dbReference type="Pfam" id="PF00440">
    <property type="entry name" value="TetR_N"/>
    <property type="match status" value="1"/>
</dbReference>
<dbReference type="RefSeq" id="WP_132002904.1">
    <property type="nucleotide sequence ID" value="NZ_JBHUNN010000002.1"/>
</dbReference>
<protein>
    <submittedName>
        <fullName evidence="4">TetR family transcriptional regulator</fullName>
    </submittedName>
</protein>
<dbReference type="InterPro" id="IPR001647">
    <property type="entry name" value="HTH_TetR"/>
</dbReference>
<dbReference type="Gene3D" id="1.10.357.10">
    <property type="entry name" value="Tetracycline Repressor, domain 2"/>
    <property type="match status" value="1"/>
</dbReference>